<name>A0A420XSH7_9ACTN</name>
<evidence type="ECO:0000259" key="3">
    <source>
        <dbReference type="Pfam" id="PF00534"/>
    </source>
</evidence>
<dbReference type="RefSeq" id="WP_121192844.1">
    <property type="nucleotide sequence ID" value="NZ_RBWV01000010.1"/>
</dbReference>
<proteinExistence type="predicted"/>
<protein>
    <submittedName>
        <fullName evidence="5">Glycosyltransferase involved in cell wall biosynthesis</fullName>
    </submittedName>
</protein>
<feature type="domain" description="Glycosyltransferase subfamily 4-like N-terminal" evidence="4">
    <location>
        <begin position="18"/>
        <end position="164"/>
    </location>
</feature>
<evidence type="ECO:0000256" key="2">
    <source>
        <dbReference type="ARBA" id="ARBA00022679"/>
    </source>
</evidence>
<evidence type="ECO:0000313" key="6">
    <source>
        <dbReference type="Proteomes" id="UP000281955"/>
    </source>
</evidence>
<dbReference type="InterPro" id="IPR028098">
    <property type="entry name" value="Glyco_trans_4-like_N"/>
</dbReference>
<dbReference type="OrthoDB" id="3268555at2"/>
<dbReference type="GO" id="GO:1901137">
    <property type="term" value="P:carbohydrate derivative biosynthetic process"/>
    <property type="evidence" value="ECO:0007669"/>
    <property type="project" value="UniProtKB-ARBA"/>
</dbReference>
<dbReference type="InterPro" id="IPR001296">
    <property type="entry name" value="Glyco_trans_1"/>
</dbReference>
<keyword evidence="1" id="KW-0328">Glycosyltransferase</keyword>
<keyword evidence="2 5" id="KW-0808">Transferase</keyword>
<dbReference type="PANTHER" id="PTHR45947:SF3">
    <property type="entry name" value="SULFOQUINOVOSYL TRANSFERASE SQD2"/>
    <property type="match status" value="1"/>
</dbReference>
<dbReference type="EMBL" id="RBWV01000010">
    <property type="protein sequence ID" value="RKS77855.1"/>
    <property type="molecule type" value="Genomic_DNA"/>
</dbReference>
<dbReference type="Proteomes" id="UP000281955">
    <property type="component" value="Unassembled WGS sequence"/>
</dbReference>
<dbReference type="Pfam" id="PF13579">
    <property type="entry name" value="Glyco_trans_4_4"/>
    <property type="match status" value="1"/>
</dbReference>
<evidence type="ECO:0000313" key="5">
    <source>
        <dbReference type="EMBL" id="RKS77855.1"/>
    </source>
</evidence>
<accession>A0A420XSH7</accession>
<keyword evidence="6" id="KW-1185">Reference proteome</keyword>
<dbReference type="AlphaFoldDB" id="A0A420XSH7"/>
<organism evidence="5 6">
    <name type="scientific">Motilibacter peucedani</name>
    <dbReference type="NCBI Taxonomy" id="598650"/>
    <lineage>
        <taxon>Bacteria</taxon>
        <taxon>Bacillati</taxon>
        <taxon>Actinomycetota</taxon>
        <taxon>Actinomycetes</taxon>
        <taxon>Motilibacterales</taxon>
        <taxon>Motilibacteraceae</taxon>
        <taxon>Motilibacter</taxon>
    </lineage>
</organism>
<dbReference type="GO" id="GO:0016757">
    <property type="term" value="F:glycosyltransferase activity"/>
    <property type="evidence" value="ECO:0007669"/>
    <property type="project" value="UniProtKB-KW"/>
</dbReference>
<comment type="caution">
    <text evidence="5">The sequence shown here is derived from an EMBL/GenBank/DDBJ whole genome shotgun (WGS) entry which is preliminary data.</text>
</comment>
<evidence type="ECO:0000256" key="1">
    <source>
        <dbReference type="ARBA" id="ARBA00022676"/>
    </source>
</evidence>
<dbReference type="InterPro" id="IPR050194">
    <property type="entry name" value="Glycosyltransferase_grp1"/>
</dbReference>
<sequence length="366" mass="38490">MSEDRALDVRLVLGTSAGGVGSHVRSLVRGLAGEGDTVRVLGPESTERRFAFSLEGAAFDPVEIGPSPRPLEDARTVRRLRRLLEGADVVHAHGLRAGMLAGLALRDSTPLVVTWHNAVLARGPRGALIGRMERYVAGRAAVTLAVSPDLVERVRELGGGDVRLAEVVAAPMPSALRTRAEVRAELGAGAAPLILAVGRLAPQKAYPVLLAAARLWRDRPGRPLTVVAGDGPLRAQLQRRISQDGLAVRLLGQRDDVPDLLAAADVVVLSSQWEGRPLVVEEALRAGTPLVATSVGGVPAMVGDAALLVPPDDPSALAAAVTRVLDDPELADRLRRDGALRAAGFPTEHDSALAARRVYAQLVGVR</sequence>
<dbReference type="InParanoid" id="A0A420XSH7"/>
<evidence type="ECO:0000259" key="4">
    <source>
        <dbReference type="Pfam" id="PF13579"/>
    </source>
</evidence>
<dbReference type="Pfam" id="PF00534">
    <property type="entry name" value="Glycos_transf_1"/>
    <property type="match status" value="1"/>
</dbReference>
<feature type="domain" description="Glycosyl transferase family 1" evidence="3">
    <location>
        <begin position="185"/>
        <end position="338"/>
    </location>
</feature>
<dbReference type="PANTHER" id="PTHR45947">
    <property type="entry name" value="SULFOQUINOVOSYL TRANSFERASE SQD2"/>
    <property type="match status" value="1"/>
</dbReference>
<dbReference type="SUPFAM" id="SSF53756">
    <property type="entry name" value="UDP-Glycosyltransferase/glycogen phosphorylase"/>
    <property type="match status" value="1"/>
</dbReference>
<reference evidence="5 6" key="1">
    <citation type="submission" date="2018-10" db="EMBL/GenBank/DDBJ databases">
        <title>Genomic Encyclopedia of Archaeal and Bacterial Type Strains, Phase II (KMG-II): from individual species to whole genera.</title>
        <authorList>
            <person name="Goeker M."/>
        </authorList>
    </citation>
    <scope>NUCLEOTIDE SEQUENCE [LARGE SCALE GENOMIC DNA]</scope>
    <source>
        <strain evidence="5 6">RP-AC37</strain>
    </source>
</reference>
<gene>
    <name evidence="5" type="ORF">CLV35_1557</name>
</gene>
<dbReference type="Gene3D" id="3.40.50.2000">
    <property type="entry name" value="Glycogen Phosphorylase B"/>
    <property type="match status" value="2"/>
</dbReference>
<dbReference type="CDD" id="cd03801">
    <property type="entry name" value="GT4_PimA-like"/>
    <property type="match status" value="1"/>
</dbReference>